<keyword evidence="1" id="KW-0812">Transmembrane</keyword>
<feature type="transmembrane region" description="Helical" evidence="1">
    <location>
        <begin position="138"/>
        <end position="158"/>
    </location>
</feature>
<dbReference type="AlphaFoldDB" id="A0A109MTA1"/>
<sequence>MTLTIQFYTLLAMIGMGSGFGAALDTYSRFLKRSERKRWIVFIHDFLFWIIQGLLIFYVLFLVNEGEFRFYLFLALFCGFAAYQALFKGFYQRLLELLIHLVIKLARFITNSVHMLIFLPIKWVIVSIIAIVMGLGKFAFALLKWAGKIVLFILNVFWKPIKWMLTYMWNLLPVFVTKNVGKFYNKGKGILLKIKNSISRTLNGWRNKKK</sequence>
<keyword evidence="1" id="KW-0472">Membrane</keyword>
<dbReference type="EMBL" id="LNNH01000048">
    <property type="protein sequence ID" value="KWW12442.1"/>
    <property type="molecule type" value="Genomic_DNA"/>
</dbReference>
<comment type="caution">
    <text evidence="2">The sequence shown here is derived from an EMBL/GenBank/DDBJ whole genome shotgun (WGS) entry which is preliminary data.</text>
</comment>
<dbReference type="Pfam" id="PF09578">
    <property type="entry name" value="Spore_YabQ"/>
    <property type="match status" value="1"/>
</dbReference>
<keyword evidence="2" id="KW-0946">Virion</keyword>
<feature type="transmembrane region" description="Helical" evidence="1">
    <location>
        <begin position="6"/>
        <end position="27"/>
    </location>
</feature>
<evidence type="ECO:0000313" key="3">
    <source>
        <dbReference type="Proteomes" id="UP000064189"/>
    </source>
</evidence>
<dbReference type="Proteomes" id="UP000064189">
    <property type="component" value="Unassembled WGS sequence"/>
</dbReference>
<reference evidence="2 3" key="1">
    <citation type="submission" date="2015-11" db="EMBL/GenBank/DDBJ databases">
        <title>Genome Sequence of Bacillus simplex strain VanAntwerpen2.</title>
        <authorList>
            <person name="Couger M.B."/>
        </authorList>
    </citation>
    <scope>NUCLEOTIDE SEQUENCE [LARGE SCALE GENOMIC DNA]</scope>
    <source>
        <strain evidence="2 3">VanAntwerpen02</strain>
    </source>
</reference>
<keyword evidence="1" id="KW-1133">Transmembrane helix</keyword>
<dbReference type="RefSeq" id="WP_061144017.1">
    <property type="nucleotide sequence ID" value="NZ_LNNH01000048.1"/>
</dbReference>
<dbReference type="InterPro" id="IPR019074">
    <property type="entry name" value="YabQ"/>
</dbReference>
<feature type="transmembrane region" description="Helical" evidence="1">
    <location>
        <begin position="39"/>
        <end position="62"/>
    </location>
</feature>
<dbReference type="NCBIfam" id="TIGR02893">
    <property type="entry name" value="spore_yabQ"/>
    <property type="match status" value="1"/>
</dbReference>
<proteinExistence type="predicted"/>
<evidence type="ECO:0000256" key="1">
    <source>
        <dbReference type="SAM" id="Phobius"/>
    </source>
</evidence>
<accession>A0A109MTA1</accession>
<feature type="transmembrane region" description="Helical" evidence="1">
    <location>
        <begin position="68"/>
        <end position="87"/>
    </location>
</feature>
<keyword evidence="2" id="KW-0167">Capsid protein</keyword>
<keyword evidence="3" id="KW-1185">Reference proteome</keyword>
<evidence type="ECO:0000313" key="2">
    <source>
        <dbReference type="EMBL" id="KWW12442.1"/>
    </source>
</evidence>
<organism evidence="2 3">
    <name type="scientific">Peribacillus simplex</name>
    <dbReference type="NCBI Taxonomy" id="1478"/>
    <lineage>
        <taxon>Bacteria</taxon>
        <taxon>Bacillati</taxon>
        <taxon>Bacillota</taxon>
        <taxon>Bacilli</taxon>
        <taxon>Bacillales</taxon>
        <taxon>Bacillaceae</taxon>
        <taxon>Peribacillus</taxon>
    </lineage>
</organism>
<gene>
    <name evidence="2" type="ORF">AS888_10155</name>
</gene>
<protein>
    <submittedName>
        <fullName evidence="2">Spore coat protein</fullName>
    </submittedName>
</protein>
<name>A0A109MTA1_9BACI</name>
<feature type="transmembrane region" description="Helical" evidence="1">
    <location>
        <begin position="108"/>
        <end position="132"/>
    </location>
</feature>